<dbReference type="PANTHER" id="PTHR12790">
    <property type="entry name" value="TRANSCRIPTION INITIATION FACTOR IA RRN3"/>
    <property type="match status" value="1"/>
</dbReference>
<dbReference type="AlphaFoldDB" id="A0A2T3ABE2"/>
<evidence type="ECO:0000256" key="1">
    <source>
        <dbReference type="ARBA" id="ARBA00010098"/>
    </source>
</evidence>
<keyword evidence="4" id="KW-1185">Reference proteome</keyword>
<dbReference type="STRING" id="2025994.A0A2T3ABE2"/>
<dbReference type="Pfam" id="PF05327">
    <property type="entry name" value="RRN3"/>
    <property type="match status" value="1"/>
</dbReference>
<accession>A0A2T3ABE2</accession>
<evidence type="ECO:0000313" key="3">
    <source>
        <dbReference type="EMBL" id="PSR90438.1"/>
    </source>
</evidence>
<evidence type="ECO:0000256" key="2">
    <source>
        <dbReference type="SAM" id="MobiDB-lite"/>
    </source>
</evidence>
<dbReference type="InParanoid" id="A0A2T3ABE2"/>
<comment type="similarity">
    <text evidence="1">Belongs to the RRN3 family.</text>
</comment>
<dbReference type="GO" id="GO:0001181">
    <property type="term" value="F:RNA polymerase I general transcription initiation factor activity"/>
    <property type="evidence" value="ECO:0007669"/>
    <property type="project" value="InterPro"/>
</dbReference>
<dbReference type="GO" id="GO:0003743">
    <property type="term" value="F:translation initiation factor activity"/>
    <property type="evidence" value="ECO:0007669"/>
    <property type="project" value="UniProtKB-KW"/>
</dbReference>
<dbReference type="GO" id="GO:0001042">
    <property type="term" value="F:RNA polymerase I core binding"/>
    <property type="evidence" value="ECO:0007669"/>
    <property type="project" value="TreeGrafter"/>
</dbReference>
<dbReference type="Proteomes" id="UP000241462">
    <property type="component" value="Unassembled WGS sequence"/>
</dbReference>
<dbReference type="EMBL" id="KZ678419">
    <property type="protein sequence ID" value="PSR90438.1"/>
    <property type="molecule type" value="Genomic_DNA"/>
</dbReference>
<feature type="region of interest" description="Disordered" evidence="2">
    <location>
        <begin position="322"/>
        <end position="344"/>
    </location>
</feature>
<reference evidence="3 4" key="1">
    <citation type="journal article" date="2018" name="Mycol. Prog.">
        <title>Coniella lustricola, a new species from submerged detritus.</title>
        <authorList>
            <person name="Raudabaugh D.B."/>
            <person name="Iturriaga T."/>
            <person name="Carver A."/>
            <person name="Mondo S."/>
            <person name="Pangilinan J."/>
            <person name="Lipzen A."/>
            <person name="He G."/>
            <person name="Amirebrahimi M."/>
            <person name="Grigoriev I.V."/>
            <person name="Miller A.N."/>
        </authorList>
    </citation>
    <scope>NUCLEOTIDE SEQUENCE [LARGE SCALE GENOMIC DNA]</scope>
    <source>
        <strain evidence="3 4">B22-T-1</strain>
    </source>
</reference>
<protein>
    <submittedName>
        <fullName evidence="3">RNA polymerase I-specific transcription initiation factor RRN3</fullName>
    </submittedName>
</protein>
<dbReference type="FunCoup" id="A0A2T3ABE2">
    <property type="interactions" value="634"/>
</dbReference>
<dbReference type="PANTHER" id="PTHR12790:SF0">
    <property type="entry name" value="RNA POLYMERASE I-SPECIFIC TRANSCRIPTION INITIATION FACTOR RRN3-RELATED"/>
    <property type="match status" value="1"/>
</dbReference>
<dbReference type="GO" id="GO:0006361">
    <property type="term" value="P:transcription initiation at RNA polymerase I promoter"/>
    <property type="evidence" value="ECO:0007669"/>
    <property type="project" value="InterPro"/>
</dbReference>
<evidence type="ECO:0000313" key="4">
    <source>
        <dbReference type="Proteomes" id="UP000241462"/>
    </source>
</evidence>
<dbReference type="OrthoDB" id="26970at2759"/>
<organism evidence="3 4">
    <name type="scientific">Coniella lustricola</name>
    <dbReference type="NCBI Taxonomy" id="2025994"/>
    <lineage>
        <taxon>Eukaryota</taxon>
        <taxon>Fungi</taxon>
        <taxon>Dikarya</taxon>
        <taxon>Ascomycota</taxon>
        <taxon>Pezizomycotina</taxon>
        <taxon>Sordariomycetes</taxon>
        <taxon>Sordariomycetidae</taxon>
        <taxon>Diaporthales</taxon>
        <taxon>Schizoparmaceae</taxon>
        <taxon>Coniella</taxon>
    </lineage>
</organism>
<keyword evidence="3" id="KW-0396">Initiation factor</keyword>
<feature type="region of interest" description="Disordered" evidence="2">
    <location>
        <begin position="1"/>
        <end position="56"/>
    </location>
</feature>
<sequence length="691" mass="78382">MATETPIRPQRRMSPVAKSSALKSILRSGSTQLGRRQRESDEKDTDQLPSSPTKRRKTVVFDMESNTVQSIGSQTSDEARTKAETVKQVVLKALREHASGDEEGYDTLKGIFRNDRRRTTNPSSSFSEDEIEPSEVIYYINALKACAPHVGRSCTGLVIEALSIPWLGRPEYFVAAYIDFLANLVTAQSIYLSNVLTMLVEKFRHFKPSQWSANECPEVDCDVMRQRLHRALGQVLQLFPAARRVLLSQINKDFPFSDDTKPVHMAFVQNLLRLREYAPDMGPEVMELITDRLVKIDVQIQVDLDEADDEVAAGVVDQLKSSKADDDADDDASDIESILSDDSDDQHELNGRILKAAQHIQKMDSIMDTVFRVYESVFDDPESEGAKDTFENMLSEFVNIILPTYSSRHTQFIIFHFSQLSENLTDRFAGVLLDIAFGNQNSMVTRQNAAAYLASFAARGKKVPAESVQTICTVLIKHIDSYRHRHASTARPDLRRFTPYYALFQGLLYIFCFRWRDLIVEVPDAVNPEDPATYLGQELVWMQELAPLLTANIWSNFNPLRVCHPGIVQEFAQLAGHLGFMYVHDKVEQNRRIYLSSYVSSSVEALRETASHNPYDESWLQLPPYFPFDPYQLPESRHWVDGDYIPYTPFPGLDDDDDDEGSELDGAFEIDEIPEDVYADDSETDEGGVKF</sequence>
<gene>
    <name evidence="3" type="ORF">BD289DRAFT_366118</name>
</gene>
<feature type="compositionally biased region" description="Acidic residues" evidence="2">
    <location>
        <begin position="326"/>
        <end position="344"/>
    </location>
</feature>
<proteinExistence type="inferred from homology"/>
<keyword evidence="3" id="KW-0648">Protein biosynthesis</keyword>
<dbReference type="GO" id="GO:0005634">
    <property type="term" value="C:nucleus"/>
    <property type="evidence" value="ECO:0007669"/>
    <property type="project" value="TreeGrafter"/>
</dbReference>
<name>A0A2T3ABE2_9PEZI</name>
<dbReference type="InterPro" id="IPR007991">
    <property type="entry name" value="RNA_pol_I_trans_ini_fac_RRN3"/>
</dbReference>